<dbReference type="GO" id="GO:0006355">
    <property type="term" value="P:regulation of DNA-templated transcription"/>
    <property type="evidence" value="ECO:0007669"/>
    <property type="project" value="InterPro"/>
</dbReference>
<feature type="region of interest" description="Disordered" evidence="1">
    <location>
        <begin position="48"/>
        <end position="72"/>
    </location>
</feature>
<protein>
    <recommendedName>
        <fullName evidence="4">Arc-like DNA binding domain-containing protein</fullName>
    </recommendedName>
</protein>
<evidence type="ECO:0008006" key="4">
    <source>
        <dbReference type="Google" id="ProtNLM"/>
    </source>
</evidence>
<dbReference type="OrthoDB" id="3483807at2"/>
<dbReference type="SUPFAM" id="SSF47598">
    <property type="entry name" value="Ribbon-helix-helix"/>
    <property type="match status" value="1"/>
</dbReference>
<dbReference type="EMBL" id="QGLE01000003">
    <property type="protein sequence ID" value="PWR24577.1"/>
    <property type="molecule type" value="Genomic_DNA"/>
</dbReference>
<sequence>MKVNEWPQIRLRLPPDLDLFIEGEAARNFRTKNSEIVYRLGLTRAEASGGAQIGVSDPVAGEHRNSVDALSD</sequence>
<dbReference type="Gene3D" id="1.10.1220.10">
    <property type="entry name" value="Met repressor-like"/>
    <property type="match status" value="1"/>
</dbReference>
<accession>A0A317EBY6</accession>
<keyword evidence="3" id="KW-1185">Reference proteome</keyword>
<dbReference type="InterPro" id="IPR013321">
    <property type="entry name" value="Arc_rbn_hlx_hlx"/>
</dbReference>
<gene>
    <name evidence="2" type="ORF">DKG74_07165</name>
</gene>
<evidence type="ECO:0000256" key="1">
    <source>
        <dbReference type="SAM" id="MobiDB-lite"/>
    </source>
</evidence>
<evidence type="ECO:0000313" key="3">
    <source>
        <dbReference type="Proteomes" id="UP000245461"/>
    </source>
</evidence>
<name>A0A317EBY6_9PROT</name>
<dbReference type="Proteomes" id="UP000245461">
    <property type="component" value="Unassembled WGS sequence"/>
</dbReference>
<dbReference type="AlphaFoldDB" id="A0A317EBY6"/>
<proteinExistence type="predicted"/>
<comment type="caution">
    <text evidence="2">The sequence shown here is derived from an EMBL/GenBank/DDBJ whole genome shotgun (WGS) entry which is preliminary data.</text>
</comment>
<reference evidence="2 3" key="1">
    <citation type="submission" date="2018-05" db="EMBL/GenBank/DDBJ databases">
        <title>Zavarzinia sp. HR-AS.</title>
        <authorList>
            <person name="Lee Y."/>
            <person name="Jeon C.O."/>
        </authorList>
    </citation>
    <scope>NUCLEOTIDE SEQUENCE [LARGE SCALE GENOMIC DNA]</scope>
    <source>
        <strain evidence="2 3">HR-AS</strain>
    </source>
</reference>
<evidence type="ECO:0000313" key="2">
    <source>
        <dbReference type="EMBL" id="PWR24577.1"/>
    </source>
</evidence>
<dbReference type="InterPro" id="IPR010985">
    <property type="entry name" value="Ribbon_hlx_hlx"/>
</dbReference>
<organism evidence="2 3">
    <name type="scientific">Zavarzinia aquatilis</name>
    <dbReference type="NCBI Taxonomy" id="2211142"/>
    <lineage>
        <taxon>Bacteria</taxon>
        <taxon>Pseudomonadati</taxon>
        <taxon>Pseudomonadota</taxon>
        <taxon>Alphaproteobacteria</taxon>
        <taxon>Rhodospirillales</taxon>
        <taxon>Zavarziniaceae</taxon>
        <taxon>Zavarzinia</taxon>
    </lineage>
</organism>
<dbReference type="RefSeq" id="WP_109904144.1">
    <property type="nucleotide sequence ID" value="NZ_QGLE01000003.1"/>
</dbReference>